<accession>A0A1F4U716</accession>
<dbReference type="EMBL" id="MEUJ01000002">
    <property type="protein sequence ID" value="OGC40756.1"/>
    <property type="molecule type" value="Genomic_DNA"/>
</dbReference>
<sequence>MRVQTKNLCTALVRGKPFVDPNAFLSFHFRRLRCDKDLRELRELRVAASEFDWMPRIHAEITILKCLISVFDGRSIGNITRPTAENILKKVFRPMEEWAEFKKPNLPGDLKTAMKRVRRAIHPDLKRKNTPQEEALLADLSMAEAAGDEQKIRFLILLYDLTVSGENSRAALHEYERATQEQQDRILEEFIPLFSAAQELQNLPFAQGILTSHIEDLKRIVRNNFSCGKSKNDILAKLPEGTREGAARFLINLGILSADTNVGNEQGGRSDTAEPA</sequence>
<proteinExistence type="predicted"/>
<protein>
    <submittedName>
        <fullName evidence="1">Uncharacterized protein</fullName>
    </submittedName>
</protein>
<evidence type="ECO:0000313" key="1">
    <source>
        <dbReference type="EMBL" id="OGC40756.1"/>
    </source>
</evidence>
<name>A0A1F4U716_UNCSA</name>
<dbReference type="Proteomes" id="UP000179242">
    <property type="component" value="Unassembled WGS sequence"/>
</dbReference>
<comment type="caution">
    <text evidence="1">The sequence shown here is derived from an EMBL/GenBank/DDBJ whole genome shotgun (WGS) entry which is preliminary data.</text>
</comment>
<evidence type="ECO:0000313" key="2">
    <source>
        <dbReference type="Proteomes" id="UP000179242"/>
    </source>
</evidence>
<gene>
    <name evidence="1" type="ORF">A2438_00450</name>
</gene>
<reference evidence="1 2" key="1">
    <citation type="journal article" date="2016" name="Nat. Commun.">
        <title>Thousands of microbial genomes shed light on interconnected biogeochemical processes in an aquifer system.</title>
        <authorList>
            <person name="Anantharaman K."/>
            <person name="Brown C.T."/>
            <person name="Hug L.A."/>
            <person name="Sharon I."/>
            <person name="Castelle C.J."/>
            <person name="Probst A.J."/>
            <person name="Thomas B.C."/>
            <person name="Singh A."/>
            <person name="Wilkins M.J."/>
            <person name="Karaoz U."/>
            <person name="Brodie E.L."/>
            <person name="Williams K.H."/>
            <person name="Hubbard S.S."/>
            <person name="Banfield J.F."/>
        </authorList>
    </citation>
    <scope>NUCLEOTIDE SEQUENCE [LARGE SCALE GENOMIC DNA]</scope>
</reference>
<dbReference type="AlphaFoldDB" id="A0A1F4U716"/>
<organism evidence="1 2">
    <name type="scientific">candidate division WOR-1 bacterium RIFOXYC2_FULL_46_14</name>
    <dbReference type="NCBI Taxonomy" id="1802587"/>
    <lineage>
        <taxon>Bacteria</taxon>
        <taxon>Bacillati</taxon>
        <taxon>Saganbacteria</taxon>
    </lineage>
</organism>